<organism evidence="8">
    <name type="scientific">uncultured Paludibacter sp</name>
    <dbReference type="NCBI Taxonomy" id="497635"/>
    <lineage>
        <taxon>Bacteria</taxon>
        <taxon>Pseudomonadati</taxon>
        <taxon>Bacteroidota</taxon>
        <taxon>Bacteroidia</taxon>
        <taxon>Bacteroidales</taxon>
        <taxon>Paludibacteraceae</taxon>
        <taxon>Paludibacter</taxon>
        <taxon>environmental samples</taxon>
    </lineage>
</organism>
<dbReference type="Pfam" id="PF04055">
    <property type="entry name" value="Radical_SAM"/>
    <property type="match status" value="1"/>
</dbReference>
<protein>
    <recommendedName>
        <fullName evidence="7">Radical SAM core domain-containing protein</fullName>
    </recommendedName>
</protein>
<evidence type="ECO:0000256" key="4">
    <source>
        <dbReference type="ARBA" id="ARBA00022723"/>
    </source>
</evidence>
<sequence>MERYLNYNTVLKSEFSERIQKISINAGFTCPNRDGSKGTGGCTYCNNQTFSPEYCKPTKSVSQQIEEGITFFHHKYQSQLYFAYFQSYTNTYDSIENLTKIYSEALSHPKVTGLVVGTRPDCINDELLDYFAELNREYYVMIEYGIESTDDETLKIINRGHNYASAVEAVTKTAQKGLNVGAHLILGFPFEDKEKIILHAKRISELPLSAIKLHQLQLVKGTKMATQFAMHPEWFHLYTADEYIDLAIDFLEYLNPTIAVERFVSQSPKELLIAPDWGLKNFEFVHKLEKRLEERNTWQGRKRFG</sequence>
<dbReference type="InterPro" id="IPR058240">
    <property type="entry name" value="rSAM_sf"/>
</dbReference>
<dbReference type="SFLD" id="SFLDG01091">
    <property type="entry name" value="uncharacterized_CHP01210-like"/>
    <property type="match status" value="1"/>
</dbReference>
<evidence type="ECO:0000256" key="5">
    <source>
        <dbReference type="ARBA" id="ARBA00023004"/>
    </source>
</evidence>
<dbReference type="EMBL" id="UPXZ01000034">
    <property type="protein sequence ID" value="VBB46732.1"/>
    <property type="molecule type" value="Genomic_DNA"/>
</dbReference>
<dbReference type="PANTHER" id="PTHR11135:SF1">
    <property type="entry name" value="PROTEIN YHCC"/>
    <property type="match status" value="1"/>
</dbReference>
<dbReference type="InterPro" id="IPR039661">
    <property type="entry name" value="ELP3"/>
</dbReference>
<dbReference type="InterPro" id="IPR006638">
    <property type="entry name" value="Elp3/MiaA/NifB-like_rSAM"/>
</dbReference>
<dbReference type="SFLD" id="SFLDS00029">
    <property type="entry name" value="Radical_SAM"/>
    <property type="match status" value="1"/>
</dbReference>
<dbReference type="InterPro" id="IPR007197">
    <property type="entry name" value="rSAM"/>
</dbReference>
<dbReference type="GO" id="GO:0003824">
    <property type="term" value="F:catalytic activity"/>
    <property type="evidence" value="ECO:0007669"/>
    <property type="project" value="InterPro"/>
</dbReference>
<dbReference type="GO" id="GO:0046872">
    <property type="term" value="F:metal ion binding"/>
    <property type="evidence" value="ECO:0007669"/>
    <property type="project" value="UniProtKB-KW"/>
</dbReference>
<dbReference type="NCBIfam" id="TIGR01212">
    <property type="entry name" value="TIGR01212 family radical SAM protein"/>
    <property type="match status" value="1"/>
</dbReference>
<gene>
    <name evidence="8" type="ORF">TRIP_D40048</name>
</gene>
<comment type="cofactor">
    <cofactor evidence="1">
        <name>[4Fe-4S] cluster</name>
        <dbReference type="ChEBI" id="CHEBI:49883"/>
    </cofactor>
</comment>
<keyword evidence="4" id="KW-0479">Metal-binding</keyword>
<keyword evidence="3" id="KW-0949">S-adenosyl-L-methionine</keyword>
<evidence type="ECO:0000256" key="2">
    <source>
        <dbReference type="ARBA" id="ARBA00022485"/>
    </source>
</evidence>
<dbReference type="InterPro" id="IPR023404">
    <property type="entry name" value="rSAM_horseshoe"/>
</dbReference>
<dbReference type="Pfam" id="PF16199">
    <property type="entry name" value="Radical_SAM_C"/>
    <property type="match status" value="1"/>
</dbReference>
<evidence type="ECO:0000256" key="1">
    <source>
        <dbReference type="ARBA" id="ARBA00001966"/>
    </source>
</evidence>
<keyword evidence="2" id="KW-0004">4Fe-4S</keyword>
<evidence type="ECO:0000313" key="8">
    <source>
        <dbReference type="EMBL" id="VBB46732.1"/>
    </source>
</evidence>
<dbReference type="InterPro" id="IPR005911">
    <property type="entry name" value="YhcC-like"/>
</dbReference>
<dbReference type="SFLD" id="SFLDG01086">
    <property type="entry name" value="elongater_protein-like"/>
    <property type="match status" value="1"/>
</dbReference>
<accession>A0A653AF97</accession>
<dbReference type="AlphaFoldDB" id="A0A653AF97"/>
<keyword evidence="5" id="KW-0408">Iron</keyword>
<dbReference type="Gene3D" id="3.80.30.20">
    <property type="entry name" value="tm_1862 like domain"/>
    <property type="match status" value="1"/>
</dbReference>
<dbReference type="SMART" id="SM00729">
    <property type="entry name" value="Elp3"/>
    <property type="match status" value="1"/>
</dbReference>
<dbReference type="InterPro" id="IPR032432">
    <property type="entry name" value="Radical_SAM_C"/>
</dbReference>
<keyword evidence="6" id="KW-0411">Iron-sulfur</keyword>
<dbReference type="PROSITE" id="PS51918">
    <property type="entry name" value="RADICAL_SAM"/>
    <property type="match status" value="1"/>
</dbReference>
<name>A0A653AF97_9BACT</name>
<reference evidence="8" key="1">
    <citation type="submission" date="2018-07" db="EMBL/GenBank/DDBJ databases">
        <authorList>
            <consortium name="Genoscope - CEA"/>
            <person name="William W."/>
        </authorList>
    </citation>
    <scope>NUCLEOTIDE SEQUENCE</scope>
    <source>
        <strain evidence="8">IK1</strain>
    </source>
</reference>
<dbReference type="PANTHER" id="PTHR11135">
    <property type="entry name" value="HISTONE ACETYLTRANSFERASE-RELATED"/>
    <property type="match status" value="1"/>
</dbReference>
<evidence type="ECO:0000256" key="3">
    <source>
        <dbReference type="ARBA" id="ARBA00022691"/>
    </source>
</evidence>
<feature type="domain" description="Radical SAM core" evidence="7">
    <location>
        <begin position="14"/>
        <end position="255"/>
    </location>
</feature>
<dbReference type="SUPFAM" id="SSF102114">
    <property type="entry name" value="Radical SAM enzymes"/>
    <property type="match status" value="1"/>
</dbReference>
<dbReference type="GO" id="GO:0051539">
    <property type="term" value="F:4 iron, 4 sulfur cluster binding"/>
    <property type="evidence" value="ECO:0007669"/>
    <property type="project" value="UniProtKB-KW"/>
</dbReference>
<evidence type="ECO:0000259" key="7">
    <source>
        <dbReference type="PROSITE" id="PS51918"/>
    </source>
</evidence>
<proteinExistence type="predicted"/>
<evidence type="ECO:0000256" key="6">
    <source>
        <dbReference type="ARBA" id="ARBA00023014"/>
    </source>
</evidence>